<evidence type="ECO:0000313" key="3">
    <source>
        <dbReference type="Proteomes" id="UP001500212"/>
    </source>
</evidence>
<proteinExistence type="predicted"/>
<evidence type="ECO:0000313" key="2">
    <source>
        <dbReference type="EMBL" id="GAA4617378.1"/>
    </source>
</evidence>
<dbReference type="RefSeq" id="WP_345365608.1">
    <property type="nucleotide sequence ID" value="NZ_BAABHJ010000039.1"/>
</dbReference>
<dbReference type="Proteomes" id="UP001500212">
    <property type="component" value="Unassembled WGS sequence"/>
</dbReference>
<sequence length="364" mass="40584">MSDVGTSTPTGRNDGDGDGDKTVYRGLVRADHHQYWLRDQTEPNLDTLFDNDDPGAHPLVAIDDSRHMACVHTGMYGFDLPLTIEAWTHRPESDLDHWEEAIEFSLLLDDGARVESILSEDGGLDFVLPAPATSSEAASGSFRVRLHATGRQRAEEMEHISLERGDELAEEHMIQIWAAPPEPVLWLKEHLWPAWEPDTSVPRTDFCVETATGQYWLSDYTTGRHAANVTGRGNGIIVPEPGGHMAAIFTGQADSIVEVVRDILPGEPELELDDWEEIAEVGMVFTGPDLGFNFLDESAPPGYEYLPAEPGQSRTYRVRVSVTGRHRRYELAGRAPDEHRHAERHMIQIWPAPEGPQKIWKASG</sequence>
<feature type="compositionally biased region" description="Basic and acidic residues" evidence="1">
    <location>
        <begin position="13"/>
        <end position="23"/>
    </location>
</feature>
<keyword evidence="3" id="KW-1185">Reference proteome</keyword>
<gene>
    <name evidence="2" type="ORF">GCM10023195_77580</name>
</gene>
<feature type="compositionally biased region" description="Polar residues" evidence="1">
    <location>
        <begin position="1"/>
        <end position="11"/>
    </location>
</feature>
<name>A0ABP8TYI4_9ACTN</name>
<protein>
    <submittedName>
        <fullName evidence="2">Uncharacterized protein</fullName>
    </submittedName>
</protein>
<comment type="caution">
    <text evidence="2">The sequence shown here is derived from an EMBL/GenBank/DDBJ whole genome shotgun (WGS) entry which is preliminary data.</text>
</comment>
<dbReference type="EMBL" id="BAABHJ010000039">
    <property type="protein sequence ID" value="GAA4617378.1"/>
    <property type="molecule type" value="Genomic_DNA"/>
</dbReference>
<organism evidence="2 3">
    <name type="scientific">Actinoallomurus liliacearum</name>
    <dbReference type="NCBI Taxonomy" id="1080073"/>
    <lineage>
        <taxon>Bacteria</taxon>
        <taxon>Bacillati</taxon>
        <taxon>Actinomycetota</taxon>
        <taxon>Actinomycetes</taxon>
        <taxon>Streptosporangiales</taxon>
        <taxon>Thermomonosporaceae</taxon>
        <taxon>Actinoallomurus</taxon>
    </lineage>
</organism>
<feature type="region of interest" description="Disordered" evidence="1">
    <location>
        <begin position="1"/>
        <end position="23"/>
    </location>
</feature>
<accession>A0ABP8TYI4</accession>
<reference evidence="3" key="1">
    <citation type="journal article" date="2019" name="Int. J. Syst. Evol. Microbiol.">
        <title>The Global Catalogue of Microorganisms (GCM) 10K type strain sequencing project: providing services to taxonomists for standard genome sequencing and annotation.</title>
        <authorList>
            <consortium name="The Broad Institute Genomics Platform"/>
            <consortium name="The Broad Institute Genome Sequencing Center for Infectious Disease"/>
            <person name="Wu L."/>
            <person name="Ma J."/>
        </authorList>
    </citation>
    <scope>NUCLEOTIDE SEQUENCE [LARGE SCALE GENOMIC DNA]</scope>
    <source>
        <strain evidence="3">JCM 17938</strain>
    </source>
</reference>
<evidence type="ECO:0000256" key="1">
    <source>
        <dbReference type="SAM" id="MobiDB-lite"/>
    </source>
</evidence>